<dbReference type="InterPro" id="IPR037151">
    <property type="entry name" value="AlkB-like_sf"/>
</dbReference>
<dbReference type="Pfam" id="PF13532">
    <property type="entry name" value="2OG-FeII_Oxy_2"/>
    <property type="match status" value="1"/>
</dbReference>
<dbReference type="GO" id="GO:0006631">
    <property type="term" value="P:fatty acid metabolic process"/>
    <property type="evidence" value="ECO:0007669"/>
    <property type="project" value="TreeGrafter"/>
</dbReference>
<proteinExistence type="predicted"/>
<feature type="domain" description="Alpha-ketoglutarate-dependent dioxygenase AlkB-like" evidence="1">
    <location>
        <begin position="116"/>
        <end position="333"/>
    </location>
</feature>
<dbReference type="AlphaFoldDB" id="A0A8H3DJN7"/>
<gene>
    <name evidence="2" type="ORF">RDB_LOCUS122010</name>
</gene>
<dbReference type="GO" id="GO:0005759">
    <property type="term" value="C:mitochondrial matrix"/>
    <property type="evidence" value="ECO:0007669"/>
    <property type="project" value="TreeGrafter"/>
</dbReference>
<dbReference type="PANTHER" id="PTHR21052">
    <property type="entry name" value="SPERMATOGENESIS ASSOCIATED 11-RELATED"/>
    <property type="match status" value="1"/>
</dbReference>
<dbReference type="EMBL" id="CAJMWZ010006550">
    <property type="protein sequence ID" value="CAE6524127.1"/>
    <property type="molecule type" value="Genomic_DNA"/>
</dbReference>
<dbReference type="SUPFAM" id="SSF51197">
    <property type="entry name" value="Clavaminate synthase-like"/>
    <property type="match status" value="1"/>
</dbReference>
<comment type="caution">
    <text evidence="2">The sequence shown here is derived from an EMBL/GenBank/DDBJ whole genome shotgun (WGS) entry which is preliminary data.</text>
</comment>
<name>A0A8H3DJN7_9AGAM</name>
<evidence type="ECO:0000313" key="2">
    <source>
        <dbReference type="EMBL" id="CAE6524127.1"/>
    </source>
</evidence>
<dbReference type="Gene3D" id="2.60.120.590">
    <property type="entry name" value="Alpha-ketoglutarate-dependent dioxygenase AlkB-like"/>
    <property type="match status" value="1"/>
</dbReference>
<sequence>MMTTHCFSLIPIQTISTNNFTGATYHSRTWTVSVFQMLRLCYPTLPLTLRYLCNTKSRGILLSATSNSHQSIFQSLSLAARNQLESIDARHPSIIDVSRLTHSVLGTLAGLPSSDFIIYPGFLSTEEQNLLLKSSLAKLGGKRRRRRRTSEATITSPEPLAHPSYTWGDIFGTDKDYDFEEGHFDGVIRDYREMTVSSWPDSSPPELSHILLRLYELIAPMNTPPDPGLTTPPNIQTHILHLASTGVILPHVDNVAASGSVIAGVSLGDTRILRLSQSTTGSEDASFDVLLESGSVYIQRDNVRYKWKHEIPNIAEFQGHRVGGGQRISIMLRDKYRSKL</sequence>
<dbReference type="PANTHER" id="PTHR21052:SF0">
    <property type="entry name" value="ALPHA-KETOGLUTARATE-DEPENDENT DIOXYGENASE ALKB HOMOLOG 7, MITOCHONDRIAL"/>
    <property type="match status" value="1"/>
</dbReference>
<evidence type="ECO:0000313" key="3">
    <source>
        <dbReference type="Proteomes" id="UP000663850"/>
    </source>
</evidence>
<dbReference type="InterPro" id="IPR027450">
    <property type="entry name" value="AlkB-like"/>
</dbReference>
<dbReference type="GO" id="GO:0016706">
    <property type="term" value="F:2-oxoglutarate-dependent dioxygenase activity"/>
    <property type="evidence" value="ECO:0007669"/>
    <property type="project" value="TreeGrafter"/>
</dbReference>
<dbReference type="Proteomes" id="UP000663850">
    <property type="component" value="Unassembled WGS sequence"/>
</dbReference>
<evidence type="ECO:0000259" key="1">
    <source>
        <dbReference type="Pfam" id="PF13532"/>
    </source>
</evidence>
<dbReference type="InterPro" id="IPR032870">
    <property type="entry name" value="ALKBH7-like"/>
</dbReference>
<protein>
    <recommendedName>
        <fullName evidence="1">Alpha-ketoglutarate-dependent dioxygenase AlkB-like domain-containing protein</fullName>
    </recommendedName>
</protein>
<reference evidence="2" key="1">
    <citation type="submission" date="2021-01" db="EMBL/GenBank/DDBJ databases">
        <authorList>
            <person name="Kaushik A."/>
        </authorList>
    </citation>
    <scope>NUCLEOTIDE SEQUENCE</scope>
    <source>
        <strain evidence="2">Type strain: AG8-Rh-89/</strain>
    </source>
</reference>
<dbReference type="GO" id="GO:0006974">
    <property type="term" value="P:DNA damage response"/>
    <property type="evidence" value="ECO:0007669"/>
    <property type="project" value="InterPro"/>
</dbReference>
<accession>A0A8H3DJN7</accession>
<organism evidence="2 3">
    <name type="scientific">Rhizoctonia solani</name>
    <dbReference type="NCBI Taxonomy" id="456999"/>
    <lineage>
        <taxon>Eukaryota</taxon>
        <taxon>Fungi</taxon>
        <taxon>Dikarya</taxon>
        <taxon>Basidiomycota</taxon>
        <taxon>Agaricomycotina</taxon>
        <taxon>Agaricomycetes</taxon>
        <taxon>Cantharellales</taxon>
        <taxon>Ceratobasidiaceae</taxon>
        <taxon>Rhizoctonia</taxon>
    </lineage>
</organism>